<dbReference type="Proteomes" id="UP000295252">
    <property type="component" value="Chromosome V"/>
</dbReference>
<dbReference type="OrthoDB" id="1916983at2759"/>
<comment type="similarity">
    <text evidence="1">Belongs to the fantastic four family.</text>
</comment>
<feature type="compositionally biased region" description="Polar residues" evidence="2">
    <location>
        <begin position="153"/>
        <end position="176"/>
    </location>
</feature>
<dbReference type="EMBL" id="HG739087">
    <property type="protein sequence ID" value="CDO99018.1"/>
    <property type="molecule type" value="Genomic_DNA"/>
</dbReference>
<accession>A0A068TUJ2</accession>
<feature type="domain" description="FAF" evidence="3">
    <location>
        <begin position="161"/>
        <end position="213"/>
    </location>
</feature>
<evidence type="ECO:0000259" key="3">
    <source>
        <dbReference type="Pfam" id="PF11250"/>
    </source>
</evidence>
<dbReference type="Gramene" id="CDO99018">
    <property type="protein sequence ID" value="CDO99018"/>
    <property type="gene ID" value="GSCOC_T00026021001"/>
</dbReference>
<gene>
    <name evidence="4" type="ORF">GSCOC_T00026021001</name>
</gene>
<dbReference type="PhylomeDB" id="A0A068TUJ2"/>
<evidence type="ECO:0000313" key="5">
    <source>
        <dbReference type="Proteomes" id="UP000295252"/>
    </source>
</evidence>
<feature type="compositionally biased region" description="Basic and acidic residues" evidence="2">
    <location>
        <begin position="136"/>
        <end position="152"/>
    </location>
</feature>
<dbReference type="PANTHER" id="PTHR33155:SF4">
    <property type="entry name" value="PROTEIN FANTASTIC FOUR 3"/>
    <property type="match status" value="1"/>
</dbReference>
<dbReference type="OMA" id="PDMGGWS"/>
<sequence length="300" mass="33694">MTTILQSCLETQFCETATVKLKVAPSKTLESSRSSPCNRPTEVNSTATPNMSSNHDSRGWSFLQFLDNVSSAPKETMEKENVYVHPLTKQYSSSRLSEKSLELCTENLGSETGSDIMDISILSLSSSNSPTSSEDSWIKQEGKLPQEAETSSKCKVNNSRNFPPPLTTISGSNSLQFRPHREDGRLVIHAVEAPLKHNYFQAERSHGRLRLSFLIDHATKFASQLTRMEEDEVDVSDDEDEDCYQLEEEEDDEEGCNIFDVDVETGREKFHRLMNTRCNEGGHGNNGLCNWQEPVWVATS</sequence>
<protein>
    <recommendedName>
        <fullName evidence="3">FAF domain-containing protein</fullName>
    </recommendedName>
</protein>
<organism evidence="4 5">
    <name type="scientific">Coffea canephora</name>
    <name type="common">Robusta coffee</name>
    <dbReference type="NCBI Taxonomy" id="49390"/>
    <lineage>
        <taxon>Eukaryota</taxon>
        <taxon>Viridiplantae</taxon>
        <taxon>Streptophyta</taxon>
        <taxon>Embryophyta</taxon>
        <taxon>Tracheophyta</taxon>
        <taxon>Spermatophyta</taxon>
        <taxon>Magnoliopsida</taxon>
        <taxon>eudicotyledons</taxon>
        <taxon>Gunneridae</taxon>
        <taxon>Pentapetalae</taxon>
        <taxon>asterids</taxon>
        <taxon>lamiids</taxon>
        <taxon>Gentianales</taxon>
        <taxon>Rubiaceae</taxon>
        <taxon>Ixoroideae</taxon>
        <taxon>Gardenieae complex</taxon>
        <taxon>Bertiereae - Coffeeae clade</taxon>
        <taxon>Coffeeae</taxon>
        <taxon>Coffea</taxon>
    </lineage>
</organism>
<dbReference type="InterPro" id="IPR021410">
    <property type="entry name" value="FAF"/>
</dbReference>
<dbReference type="STRING" id="49390.A0A068TUJ2"/>
<dbReference type="InterPro" id="IPR046431">
    <property type="entry name" value="FAF_dom"/>
</dbReference>
<evidence type="ECO:0000313" key="4">
    <source>
        <dbReference type="EMBL" id="CDO99018.1"/>
    </source>
</evidence>
<reference evidence="5" key="1">
    <citation type="journal article" date="2014" name="Science">
        <title>The coffee genome provides insight into the convergent evolution of caffeine biosynthesis.</title>
        <authorList>
            <person name="Denoeud F."/>
            <person name="Carretero-Paulet L."/>
            <person name="Dereeper A."/>
            <person name="Droc G."/>
            <person name="Guyot R."/>
            <person name="Pietrella M."/>
            <person name="Zheng C."/>
            <person name="Alberti A."/>
            <person name="Anthony F."/>
            <person name="Aprea G."/>
            <person name="Aury J.M."/>
            <person name="Bento P."/>
            <person name="Bernard M."/>
            <person name="Bocs S."/>
            <person name="Campa C."/>
            <person name="Cenci A."/>
            <person name="Combes M.C."/>
            <person name="Crouzillat D."/>
            <person name="Da Silva C."/>
            <person name="Daddiego L."/>
            <person name="De Bellis F."/>
            <person name="Dussert S."/>
            <person name="Garsmeur O."/>
            <person name="Gayraud T."/>
            <person name="Guignon V."/>
            <person name="Jahn K."/>
            <person name="Jamilloux V."/>
            <person name="Joet T."/>
            <person name="Labadie K."/>
            <person name="Lan T."/>
            <person name="Leclercq J."/>
            <person name="Lepelley M."/>
            <person name="Leroy T."/>
            <person name="Li L.T."/>
            <person name="Librado P."/>
            <person name="Lopez L."/>
            <person name="Munoz A."/>
            <person name="Noel B."/>
            <person name="Pallavicini A."/>
            <person name="Perrotta G."/>
            <person name="Poncet V."/>
            <person name="Pot D."/>
            <person name="Priyono X."/>
            <person name="Rigoreau M."/>
            <person name="Rouard M."/>
            <person name="Rozas J."/>
            <person name="Tranchant-Dubreuil C."/>
            <person name="VanBuren R."/>
            <person name="Zhang Q."/>
            <person name="Andrade A.C."/>
            <person name="Argout X."/>
            <person name="Bertrand B."/>
            <person name="de Kochko A."/>
            <person name="Graziosi G."/>
            <person name="Henry R.J."/>
            <person name="Jayarama X."/>
            <person name="Ming R."/>
            <person name="Nagai C."/>
            <person name="Rounsley S."/>
            <person name="Sankoff D."/>
            <person name="Giuliano G."/>
            <person name="Albert V.A."/>
            <person name="Wincker P."/>
            <person name="Lashermes P."/>
        </authorList>
    </citation>
    <scope>NUCLEOTIDE SEQUENCE [LARGE SCALE GENOMIC DNA]</scope>
    <source>
        <strain evidence="5">cv. DH200-94</strain>
    </source>
</reference>
<evidence type="ECO:0000256" key="1">
    <source>
        <dbReference type="ARBA" id="ARBA00008690"/>
    </source>
</evidence>
<dbReference type="AlphaFoldDB" id="A0A068TUJ2"/>
<feature type="compositionally biased region" description="Low complexity" evidence="2">
    <location>
        <begin position="125"/>
        <end position="135"/>
    </location>
</feature>
<dbReference type="Pfam" id="PF11250">
    <property type="entry name" value="FAF"/>
    <property type="match status" value="1"/>
</dbReference>
<dbReference type="FunCoup" id="A0A068TUJ2">
    <property type="interactions" value="67"/>
</dbReference>
<feature type="region of interest" description="Disordered" evidence="2">
    <location>
        <begin position="125"/>
        <end position="176"/>
    </location>
</feature>
<proteinExistence type="inferred from homology"/>
<feature type="region of interest" description="Disordered" evidence="2">
    <location>
        <begin position="28"/>
        <end position="54"/>
    </location>
</feature>
<keyword evidence="5" id="KW-1185">Reference proteome</keyword>
<evidence type="ECO:0000256" key="2">
    <source>
        <dbReference type="SAM" id="MobiDB-lite"/>
    </source>
</evidence>
<dbReference type="PANTHER" id="PTHR33155">
    <property type="entry name" value="FANTASTIC FOUR-LIKE PROTEIN (DUF3049)"/>
    <property type="match status" value="1"/>
</dbReference>
<name>A0A068TUJ2_COFCA</name>
<dbReference type="InParanoid" id="A0A068TUJ2"/>